<dbReference type="InterPro" id="IPR011009">
    <property type="entry name" value="Kinase-like_dom_sf"/>
</dbReference>
<dbReference type="SUPFAM" id="SSF56112">
    <property type="entry name" value="Protein kinase-like (PK-like)"/>
    <property type="match status" value="1"/>
</dbReference>
<gene>
    <name evidence="1" type="ORF">Daesc_000286</name>
</gene>
<organism evidence="1 2">
    <name type="scientific">Daldinia eschscholtzii</name>
    <dbReference type="NCBI Taxonomy" id="292717"/>
    <lineage>
        <taxon>Eukaryota</taxon>
        <taxon>Fungi</taxon>
        <taxon>Dikarya</taxon>
        <taxon>Ascomycota</taxon>
        <taxon>Pezizomycotina</taxon>
        <taxon>Sordariomycetes</taxon>
        <taxon>Xylariomycetidae</taxon>
        <taxon>Xylariales</taxon>
        <taxon>Hypoxylaceae</taxon>
        <taxon>Daldinia</taxon>
    </lineage>
</organism>
<reference evidence="1 2" key="1">
    <citation type="journal article" date="2024" name="Front Chem Biol">
        <title>Unveiling the potential of Daldinia eschscholtzii MFLUCC 19-0629 through bioactivity and bioinformatics studies for enhanced sustainable agriculture production.</title>
        <authorList>
            <person name="Brooks S."/>
            <person name="Weaver J.A."/>
            <person name="Klomchit A."/>
            <person name="Alharthi S.A."/>
            <person name="Onlamun T."/>
            <person name="Nurani R."/>
            <person name="Vong T.K."/>
            <person name="Alberti F."/>
            <person name="Greco C."/>
        </authorList>
    </citation>
    <scope>NUCLEOTIDE SEQUENCE [LARGE SCALE GENOMIC DNA]</scope>
    <source>
        <strain evidence="1">MFLUCC 19-0629</strain>
    </source>
</reference>
<sequence>MISTKADIFSFGAVLSDACAWRRHYHQSIKAFRGSDYEACFHNGVERFPVVDQMHNSIRDHCLSAGDTVTPRIIDMIEQHMLLPNANDRYNAKQLTHKFNEIFDIPTDGDQRPPINKLASGLAPIGHERGLCLTALGENIDRLEAISSFGTRRQREPIDAEIQELIKDLYTNVRDRHHIFFFDDSTTMEKHAQSVEKTSLPLLHLTRLLEGNNVEVSFAPNPKCLHRRRRIRKPAEIVARQSYHREPGLIELGFGHLVDDVIIPHLPIRKFGVNINPLARKPTSIYVFTDGDWGDDYEVAHRIERPIQRLNKAAAEAETG</sequence>
<accession>A0AAX6MXV8</accession>
<protein>
    <submittedName>
        <fullName evidence="1">Uncharacterized protein</fullName>
    </submittedName>
</protein>
<dbReference type="AlphaFoldDB" id="A0AAX6MXV8"/>
<dbReference type="Proteomes" id="UP001369815">
    <property type="component" value="Unassembled WGS sequence"/>
</dbReference>
<dbReference type="Gene3D" id="1.10.510.10">
    <property type="entry name" value="Transferase(Phosphotransferase) domain 1"/>
    <property type="match status" value="1"/>
</dbReference>
<proteinExistence type="predicted"/>
<evidence type="ECO:0000313" key="2">
    <source>
        <dbReference type="Proteomes" id="UP001369815"/>
    </source>
</evidence>
<keyword evidence="2" id="KW-1185">Reference proteome</keyword>
<comment type="caution">
    <text evidence="1">The sequence shown here is derived from an EMBL/GenBank/DDBJ whole genome shotgun (WGS) entry which is preliminary data.</text>
</comment>
<evidence type="ECO:0000313" key="1">
    <source>
        <dbReference type="EMBL" id="KAK6957500.1"/>
    </source>
</evidence>
<name>A0AAX6MXV8_9PEZI</name>
<dbReference type="EMBL" id="JBANMG010000001">
    <property type="protein sequence ID" value="KAK6957500.1"/>
    <property type="molecule type" value="Genomic_DNA"/>
</dbReference>